<dbReference type="Gene3D" id="3.30.930.10">
    <property type="entry name" value="Bira Bifunctional Protein, Domain 2"/>
    <property type="match status" value="1"/>
</dbReference>
<evidence type="ECO:0000259" key="1">
    <source>
        <dbReference type="PROSITE" id="PS51733"/>
    </source>
</evidence>
<dbReference type="PANTHER" id="PTHR43679">
    <property type="entry name" value="OCTANOYLTRANSFERASE LIPM-RELATED"/>
    <property type="match status" value="1"/>
</dbReference>
<reference evidence="3" key="1">
    <citation type="submission" date="2016-10" db="EMBL/GenBank/DDBJ databases">
        <authorList>
            <person name="de Groot N.N."/>
        </authorList>
    </citation>
    <scope>NUCLEOTIDE SEQUENCE [LARGE SCALE GENOMIC DNA]</scope>
    <source>
        <strain evidence="3">CDM_6</strain>
    </source>
</reference>
<dbReference type="OrthoDB" id="43646at2157"/>
<dbReference type="STRING" id="392421.SAMN04488694_11750"/>
<dbReference type="EMBL" id="FOIC01000017">
    <property type="protein sequence ID" value="SET92756.1"/>
    <property type="molecule type" value="Genomic_DNA"/>
</dbReference>
<dbReference type="CDD" id="cd16443">
    <property type="entry name" value="LplA"/>
    <property type="match status" value="1"/>
</dbReference>
<dbReference type="PANTHER" id="PTHR43679:SF2">
    <property type="entry name" value="OCTANOYL-[GCVH]:PROTEIN N-OCTANOYLTRANSFERASE"/>
    <property type="match status" value="1"/>
</dbReference>
<accession>A0A1I0IAC3</accession>
<evidence type="ECO:0000313" key="5">
    <source>
        <dbReference type="Proteomes" id="UP000324021"/>
    </source>
</evidence>
<keyword evidence="4" id="KW-1185">Reference proteome</keyword>
<dbReference type="PROSITE" id="PS51733">
    <property type="entry name" value="BPL_LPL_CATALYTIC"/>
    <property type="match status" value="1"/>
</dbReference>
<evidence type="ECO:0000313" key="4">
    <source>
        <dbReference type="Proteomes" id="UP000199320"/>
    </source>
</evidence>
<dbReference type="Proteomes" id="UP000324021">
    <property type="component" value="Unassembled WGS sequence"/>
</dbReference>
<sequence>MTYRIIDDGTYSEPVQQALEGVLAERLDEGELEPTLRFWYRESPAVALGRFQAYEDEVAVDYVDQRDIDVVRRLTGGGAMYVEPGAVITYSLYLPREAVPDDIETSYAALDQWAIDALRSSGLEVSHEPLNDIAHPDGKIGGSAQLRKDDAVLHHTTMSYALDTSEMLRVLRIGEEKVSDKAIESAEKRVAVMRDYVDASREEIITVLKDTFAERFDAEPGSLPNAVIDEARIRASETFTTEEWNRKL</sequence>
<name>A0A1I0IAC3_9EURY</name>
<dbReference type="RefSeq" id="WP_092934294.1">
    <property type="nucleotide sequence ID" value="NZ_FMZP01000029.1"/>
</dbReference>
<protein>
    <submittedName>
        <fullName evidence="3">Lipoate-protein ligase A</fullName>
    </submittedName>
</protein>
<organism evidence="3 4">
    <name type="scientific">Natrinema hispanicum</name>
    <dbReference type="NCBI Taxonomy" id="392421"/>
    <lineage>
        <taxon>Archaea</taxon>
        <taxon>Methanobacteriati</taxon>
        <taxon>Methanobacteriota</taxon>
        <taxon>Stenosarchaea group</taxon>
        <taxon>Halobacteria</taxon>
        <taxon>Halobacteriales</taxon>
        <taxon>Natrialbaceae</taxon>
        <taxon>Natrinema</taxon>
    </lineage>
</organism>
<dbReference type="Pfam" id="PF21948">
    <property type="entry name" value="LplA-B_cat"/>
    <property type="match status" value="1"/>
</dbReference>
<dbReference type="InterPro" id="IPR045864">
    <property type="entry name" value="aa-tRNA-synth_II/BPL/LPL"/>
</dbReference>
<reference evidence="4 5" key="2">
    <citation type="submission" date="2016-10" db="EMBL/GenBank/DDBJ databases">
        <authorList>
            <person name="Varghese N."/>
            <person name="Submissions S."/>
        </authorList>
    </citation>
    <scope>NUCLEOTIDE SEQUENCE [LARGE SCALE GENOMIC DNA]</scope>
    <source>
        <strain evidence="2 5">CDM_1</strain>
        <strain evidence="4">CDM_6</strain>
    </source>
</reference>
<dbReference type="Proteomes" id="UP000199320">
    <property type="component" value="Unassembled WGS sequence"/>
</dbReference>
<dbReference type="AlphaFoldDB" id="A0A1I0IAC3"/>
<proteinExistence type="predicted"/>
<dbReference type="InterPro" id="IPR004143">
    <property type="entry name" value="BPL_LPL_catalytic"/>
</dbReference>
<keyword evidence="3" id="KW-0436">Ligase</keyword>
<evidence type="ECO:0000313" key="2">
    <source>
        <dbReference type="EMBL" id="SDD54137.1"/>
    </source>
</evidence>
<dbReference type="GO" id="GO:0016874">
    <property type="term" value="F:ligase activity"/>
    <property type="evidence" value="ECO:0007669"/>
    <property type="project" value="UniProtKB-KW"/>
</dbReference>
<feature type="domain" description="BPL/LPL catalytic" evidence="1">
    <location>
        <begin position="30"/>
        <end position="220"/>
    </location>
</feature>
<evidence type="ECO:0000313" key="3">
    <source>
        <dbReference type="EMBL" id="SET92756.1"/>
    </source>
</evidence>
<gene>
    <name evidence="3" type="ORF">SAMN04488694_11750</name>
    <name evidence="2" type="ORF">SAMN05192552_102920</name>
</gene>
<dbReference type="EMBL" id="FMZP01000029">
    <property type="protein sequence ID" value="SDD54137.1"/>
    <property type="molecule type" value="Genomic_DNA"/>
</dbReference>
<dbReference type="SUPFAM" id="SSF55681">
    <property type="entry name" value="Class II aaRS and biotin synthetases"/>
    <property type="match status" value="1"/>
</dbReference>
<dbReference type="InterPro" id="IPR050664">
    <property type="entry name" value="Octanoyltrans_LipM/LipL"/>
</dbReference>